<dbReference type="PANTHER" id="PTHR44936">
    <property type="entry name" value="SENSOR PROTEIN CREC"/>
    <property type="match status" value="1"/>
</dbReference>
<dbReference type="InterPro" id="IPR005467">
    <property type="entry name" value="His_kinase_dom"/>
</dbReference>
<evidence type="ECO:0000259" key="20">
    <source>
        <dbReference type="PROSITE" id="PS50109"/>
    </source>
</evidence>
<dbReference type="Gene3D" id="3.30.565.10">
    <property type="entry name" value="Histidine kinase-like ATPase, C-terminal domain"/>
    <property type="match status" value="1"/>
</dbReference>
<feature type="domain" description="HAMP" evidence="22">
    <location>
        <begin position="481"/>
        <end position="533"/>
    </location>
</feature>
<dbReference type="GO" id="GO:0005524">
    <property type="term" value="F:ATP binding"/>
    <property type="evidence" value="ECO:0007669"/>
    <property type="project" value="UniProtKB-KW"/>
</dbReference>
<dbReference type="GO" id="GO:0006355">
    <property type="term" value="P:regulation of DNA-templated transcription"/>
    <property type="evidence" value="ECO:0007669"/>
    <property type="project" value="InterPro"/>
</dbReference>
<feature type="domain" description="Histidine kinase" evidence="20">
    <location>
        <begin position="541"/>
        <end position="738"/>
    </location>
</feature>
<keyword evidence="8 19" id="KW-0812">Transmembrane</keyword>
<dbReference type="SMART" id="SM00388">
    <property type="entry name" value="HisKA"/>
    <property type="match status" value="1"/>
</dbReference>
<feature type="modified residue" description="4-aspartylphosphate" evidence="16">
    <location>
        <position position="56"/>
    </location>
</feature>
<keyword evidence="14 17" id="KW-0238">DNA-binding</keyword>
<comment type="catalytic activity">
    <reaction evidence="1">
        <text>ATP + protein L-histidine = ADP + protein N-phospho-L-histidine.</text>
        <dbReference type="EC" id="2.7.13.3"/>
    </reaction>
</comment>
<dbReference type="PROSITE" id="PS50885">
    <property type="entry name" value="HAMP"/>
    <property type="match status" value="1"/>
</dbReference>
<dbReference type="Gene3D" id="6.10.250.690">
    <property type="match status" value="1"/>
</dbReference>
<keyword evidence="11" id="KW-0067">ATP-binding</keyword>
<dbReference type="PROSITE" id="PS51755">
    <property type="entry name" value="OMPR_PHOB"/>
    <property type="match status" value="1"/>
</dbReference>
<feature type="compositionally biased region" description="Low complexity" evidence="18">
    <location>
        <begin position="376"/>
        <end position="394"/>
    </location>
</feature>
<dbReference type="AlphaFoldDB" id="A0A8J3G2Y8"/>
<evidence type="ECO:0000256" key="1">
    <source>
        <dbReference type="ARBA" id="ARBA00000085"/>
    </source>
</evidence>
<dbReference type="Pfam" id="PF00072">
    <property type="entry name" value="Response_reg"/>
    <property type="match status" value="1"/>
</dbReference>
<evidence type="ECO:0000256" key="6">
    <source>
        <dbReference type="ARBA" id="ARBA00022553"/>
    </source>
</evidence>
<dbReference type="PROSITE" id="PS50109">
    <property type="entry name" value="HIS_KIN"/>
    <property type="match status" value="1"/>
</dbReference>
<dbReference type="Gene3D" id="1.10.287.130">
    <property type="match status" value="1"/>
</dbReference>
<keyword evidence="6 16" id="KW-0597">Phosphoprotein</keyword>
<keyword evidence="4" id="KW-1003">Cell membrane</keyword>
<dbReference type="CDD" id="cd00082">
    <property type="entry name" value="HisKA"/>
    <property type="match status" value="1"/>
</dbReference>
<evidence type="ECO:0000256" key="2">
    <source>
        <dbReference type="ARBA" id="ARBA00004429"/>
    </source>
</evidence>
<evidence type="ECO:0000259" key="22">
    <source>
        <dbReference type="PROSITE" id="PS50885"/>
    </source>
</evidence>
<evidence type="ECO:0000256" key="7">
    <source>
        <dbReference type="ARBA" id="ARBA00022679"/>
    </source>
</evidence>
<evidence type="ECO:0000256" key="3">
    <source>
        <dbReference type="ARBA" id="ARBA00012438"/>
    </source>
</evidence>
<dbReference type="InterPro" id="IPR003660">
    <property type="entry name" value="HAMP_dom"/>
</dbReference>
<feature type="transmembrane region" description="Helical" evidence="19">
    <location>
        <begin position="461"/>
        <end position="480"/>
    </location>
</feature>
<feature type="DNA-binding region" description="OmpR/PhoB-type" evidence="17">
    <location>
        <begin position="132"/>
        <end position="232"/>
    </location>
</feature>
<reference evidence="24" key="1">
    <citation type="journal article" date="2014" name="Int. J. Syst. Evol. Microbiol.">
        <title>Complete genome sequence of Corynebacterium casei LMG S-19264T (=DSM 44701T), isolated from a smear-ripened cheese.</title>
        <authorList>
            <consortium name="US DOE Joint Genome Institute (JGI-PGF)"/>
            <person name="Walter F."/>
            <person name="Albersmeier A."/>
            <person name="Kalinowski J."/>
            <person name="Ruckert C."/>
        </authorList>
    </citation>
    <scope>NUCLEOTIDE SEQUENCE</scope>
    <source>
        <strain evidence="24">KCTC 32513</strain>
    </source>
</reference>
<dbReference type="SUPFAM" id="SSF52172">
    <property type="entry name" value="CheY-like"/>
    <property type="match status" value="1"/>
</dbReference>
<organism evidence="24 25">
    <name type="scientific">Algimonas arctica</name>
    <dbReference type="NCBI Taxonomy" id="1479486"/>
    <lineage>
        <taxon>Bacteria</taxon>
        <taxon>Pseudomonadati</taxon>
        <taxon>Pseudomonadota</taxon>
        <taxon>Alphaproteobacteria</taxon>
        <taxon>Maricaulales</taxon>
        <taxon>Robiginitomaculaceae</taxon>
        <taxon>Algimonas</taxon>
    </lineage>
</organism>
<dbReference type="InterPro" id="IPR001867">
    <property type="entry name" value="OmpR/PhoB-type_DNA-bd"/>
</dbReference>
<keyword evidence="10" id="KW-0418">Kinase</keyword>
<dbReference type="InterPro" id="IPR003661">
    <property type="entry name" value="HisK_dim/P_dom"/>
</dbReference>
<proteinExistence type="predicted"/>
<dbReference type="GO" id="GO:0005886">
    <property type="term" value="C:plasma membrane"/>
    <property type="evidence" value="ECO:0007669"/>
    <property type="project" value="UniProtKB-SubCell"/>
</dbReference>
<keyword evidence="12 19" id="KW-1133">Transmembrane helix</keyword>
<evidence type="ECO:0000256" key="8">
    <source>
        <dbReference type="ARBA" id="ARBA00022692"/>
    </source>
</evidence>
<evidence type="ECO:0000256" key="19">
    <source>
        <dbReference type="SAM" id="Phobius"/>
    </source>
</evidence>
<evidence type="ECO:0000256" key="9">
    <source>
        <dbReference type="ARBA" id="ARBA00022741"/>
    </source>
</evidence>
<evidence type="ECO:0000256" key="10">
    <source>
        <dbReference type="ARBA" id="ARBA00022777"/>
    </source>
</evidence>
<evidence type="ECO:0000256" key="4">
    <source>
        <dbReference type="ARBA" id="ARBA00022475"/>
    </source>
</evidence>
<dbReference type="PANTHER" id="PTHR44936:SF5">
    <property type="entry name" value="SENSOR HISTIDINE KINASE ENVZ"/>
    <property type="match status" value="1"/>
</dbReference>
<dbReference type="EMBL" id="BMZH01000008">
    <property type="protein sequence ID" value="GHA97727.1"/>
    <property type="molecule type" value="Genomic_DNA"/>
</dbReference>
<evidence type="ECO:0000256" key="13">
    <source>
        <dbReference type="ARBA" id="ARBA00023012"/>
    </source>
</evidence>
<dbReference type="InterPro" id="IPR016032">
    <property type="entry name" value="Sig_transdc_resp-reg_C-effctor"/>
</dbReference>
<dbReference type="InterPro" id="IPR011006">
    <property type="entry name" value="CheY-like_superfamily"/>
</dbReference>
<evidence type="ECO:0000256" key="16">
    <source>
        <dbReference type="PROSITE-ProRule" id="PRU00169"/>
    </source>
</evidence>
<evidence type="ECO:0000256" key="18">
    <source>
        <dbReference type="SAM" id="MobiDB-lite"/>
    </source>
</evidence>
<evidence type="ECO:0000256" key="14">
    <source>
        <dbReference type="ARBA" id="ARBA00023125"/>
    </source>
</evidence>
<gene>
    <name evidence="24" type="ORF">GCM10009069_20830</name>
</gene>
<protein>
    <recommendedName>
        <fullName evidence="3">histidine kinase</fullName>
        <ecNumber evidence="3">2.7.13.3</ecNumber>
    </recommendedName>
</protein>
<keyword evidence="5" id="KW-0997">Cell inner membrane</keyword>
<evidence type="ECO:0000259" key="21">
    <source>
        <dbReference type="PROSITE" id="PS50110"/>
    </source>
</evidence>
<dbReference type="SMART" id="SM00304">
    <property type="entry name" value="HAMP"/>
    <property type="match status" value="1"/>
</dbReference>
<dbReference type="SUPFAM" id="SSF47384">
    <property type="entry name" value="Homodimeric domain of signal transducing histidine kinase"/>
    <property type="match status" value="1"/>
</dbReference>
<dbReference type="RefSeq" id="WP_189498172.1">
    <property type="nucleotide sequence ID" value="NZ_BMZH01000008.1"/>
</dbReference>
<feature type="region of interest" description="Disordered" evidence="18">
    <location>
        <begin position="363"/>
        <end position="427"/>
    </location>
</feature>
<dbReference type="SUPFAM" id="SSF55874">
    <property type="entry name" value="ATPase domain of HSP90 chaperone/DNA topoisomerase II/histidine kinase"/>
    <property type="match status" value="1"/>
</dbReference>
<evidence type="ECO:0000313" key="25">
    <source>
        <dbReference type="Proteomes" id="UP000634004"/>
    </source>
</evidence>
<dbReference type="CDD" id="cd00383">
    <property type="entry name" value="trans_reg_C"/>
    <property type="match status" value="1"/>
</dbReference>
<reference evidence="24" key="2">
    <citation type="submission" date="2020-09" db="EMBL/GenBank/DDBJ databases">
        <authorList>
            <person name="Sun Q."/>
            <person name="Kim S."/>
        </authorList>
    </citation>
    <scope>NUCLEOTIDE SEQUENCE</scope>
    <source>
        <strain evidence="24">KCTC 32513</strain>
    </source>
</reference>
<comment type="caution">
    <text evidence="24">The sequence shown here is derived from an EMBL/GenBank/DDBJ whole genome shotgun (WGS) entry which is preliminary data.</text>
</comment>
<dbReference type="SMART" id="SM00387">
    <property type="entry name" value="HATPase_c"/>
    <property type="match status" value="1"/>
</dbReference>
<dbReference type="Gene3D" id="3.40.50.2300">
    <property type="match status" value="1"/>
</dbReference>
<keyword evidence="13" id="KW-0902">Two-component regulatory system</keyword>
<dbReference type="Pfam" id="PF00672">
    <property type="entry name" value="HAMP"/>
    <property type="match status" value="1"/>
</dbReference>
<keyword evidence="15 19" id="KW-0472">Membrane</keyword>
<dbReference type="Gene3D" id="1.10.10.10">
    <property type="entry name" value="Winged helix-like DNA-binding domain superfamily/Winged helix DNA-binding domain"/>
    <property type="match status" value="1"/>
</dbReference>
<evidence type="ECO:0000313" key="24">
    <source>
        <dbReference type="EMBL" id="GHA97727.1"/>
    </source>
</evidence>
<evidence type="ECO:0000256" key="11">
    <source>
        <dbReference type="ARBA" id="ARBA00022840"/>
    </source>
</evidence>
<feature type="domain" description="OmpR/PhoB-type" evidence="23">
    <location>
        <begin position="132"/>
        <end position="232"/>
    </location>
</feature>
<dbReference type="GO" id="GO:0003677">
    <property type="term" value="F:DNA binding"/>
    <property type="evidence" value="ECO:0007669"/>
    <property type="project" value="UniProtKB-UniRule"/>
</dbReference>
<dbReference type="Proteomes" id="UP000634004">
    <property type="component" value="Unassembled WGS sequence"/>
</dbReference>
<dbReference type="Pfam" id="PF00486">
    <property type="entry name" value="Trans_reg_C"/>
    <property type="match status" value="1"/>
</dbReference>
<feature type="domain" description="Response regulatory" evidence="21">
    <location>
        <begin position="7"/>
        <end position="120"/>
    </location>
</feature>
<dbReference type="InterPro" id="IPR001789">
    <property type="entry name" value="Sig_transdc_resp-reg_receiver"/>
</dbReference>
<dbReference type="PROSITE" id="PS50110">
    <property type="entry name" value="RESPONSE_REGULATORY"/>
    <property type="match status" value="1"/>
</dbReference>
<sequence>MVTHTPHILVVDDQASIVHPLLRNLETNGFRATGAESASRARVLMKRNAFDLVILDVMMPGEDGLSLCRYLRAETDIPVILLTALADDSDVILGLDVGADDYMTKPFNPQELVARIRSVLRRVQSNSRITPSRRFQLGTWKLDIDRSELTRSDGLVETLSTGELEVLKVFVAAPFVTLSRDDILNRTKGREALPFERSVDVMVSRLLQKIELSKANPDYIKTVWGRLPFGRGRDAIMRRFRLSVAQQFMLVLFAVLTVAQGVNLVLLVGERALVRQNDLNQQVLQTVEDILLNPPELEGVRLPFYLPEVRGLRGAFFYSDSNRAVGIPTGKSKPKLEAALQKQLDANGLSVLGVDVTLLREGPNAKRAGDETLRVAQADRPGARPRPGSAGPRPLDGRPDGRPGPPRPAGEPHFRPQTPPGGSGGFAPGIEELLVSVQVEDGLFFNAMVPHYPRGRLAPRILLATGVLLLLTLLVGGFFIQRIVSPYGKFAESAKRLGRGETPIALSETGPDDVRNAAIAFNRMQDRLTRLIESQRTMLRAVGHDLRTPLTAMRINVENMQGGDTKTALINSIGEMTALTEDVLGWAKDLSGNEALAPVNLPSFLHALVETYHRQGDRVAYEENGPIVVKMRRDAMRRALRNLIDNGVRYAGAVTLRAEASDNHVTILIEDNGPGIPDRDLLRVLDPFVRLETSRNKKTGGTGLGLSIAQSVIQTDGGQLILVNRPDGGLQVKVIIPH</sequence>
<keyword evidence="9" id="KW-0547">Nucleotide-binding</keyword>
<dbReference type="Pfam" id="PF02518">
    <property type="entry name" value="HATPase_c"/>
    <property type="match status" value="1"/>
</dbReference>
<evidence type="ECO:0000256" key="12">
    <source>
        <dbReference type="ARBA" id="ARBA00022989"/>
    </source>
</evidence>
<dbReference type="InterPro" id="IPR036388">
    <property type="entry name" value="WH-like_DNA-bd_sf"/>
</dbReference>
<evidence type="ECO:0000259" key="23">
    <source>
        <dbReference type="PROSITE" id="PS51755"/>
    </source>
</evidence>
<accession>A0A8J3G2Y8</accession>
<keyword evidence="25" id="KW-1185">Reference proteome</keyword>
<dbReference type="PRINTS" id="PR00344">
    <property type="entry name" value="BCTRLSENSOR"/>
</dbReference>
<feature type="transmembrane region" description="Helical" evidence="19">
    <location>
        <begin position="248"/>
        <end position="269"/>
    </location>
</feature>
<dbReference type="InterPro" id="IPR050980">
    <property type="entry name" value="2C_sensor_his_kinase"/>
</dbReference>
<dbReference type="EC" id="2.7.13.3" evidence="3"/>
<dbReference type="SMART" id="SM00862">
    <property type="entry name" value="Trans_reg_C"/>
    <property type="match status" value="1"/>
</dbReference>
<dbReference type="GO" id="GO:0000155">
    <property type="term" value="F:phosphorelay sensor kinase activity"/>
    <property type="evidence" value="ECO:0007669"/>
    <property type="project" value="InterPro"/>
</dbReference>
<evidence type="ECO:0000256" key="5">
    <source>
        <dbReference type="ARBA" id="ARBA00022519"/>
    </source>
</evidence>
<evidence type="ECO:0000256" key="17">
    <source>
        <dbReference type="PROSITE-ProRule" id="PRU01091"/>
    </source>
</evidence>
<dbReference type="SMART" id="SM00448">
    <property type="entry name" value="REC"/>
    <property type="match status" value="1"/>
</dbReference>
<keyword evidence="7" id="KW-0808">Transferase</keyword>
<feature type="compositionally biased region" description="Basic and acidic residues" evidence="18">
    <location>
        <begin position="363"/>
        <end position="373"/>
    </location>
</feature>
<comment type="subcellular location">
    <subcellularLocation>
        <location evidence="2">Cell inner membrane</location>
        <topology evidence="2">Multi-pass membrane protein</topology>
    </subcellularLocation>
</comment>
<name>A0A8J3G2Y8_9PROT</name>
<dbReference type="InterPro" id="IPR036097">
    <property type="entry name" value="HisK_dim/P_sf"/>
</dbReference>
<dbReference type="InterPro" id="IPR036890">
    <property type="entry name" value="HATPase_C_sf"/>
</dbReference>
<dbReference type="InterPro" id="IPR003594">
    <property type="entry name" value="HATPase_dom"/>
</dbReference>
<dbReference type="InterPro" id="IPR004358">
    <property type="entry name" value="Sig_transdc_His_kin-like_C"/>
</dbReference>
<dbReference type="SUPFAM" id="SSF46894">
    <property type="entry name" value="C-terminal effector domain of the bipartite response regulators"/>
    <property type="match status" value="1"/>
</dbReference>
<evidence type="ECO:0000256" key="15">
    <source>
        <dbReference type="ARBA" id="ARBA00023136"/>
    </source>
</evidence>